<dbReference type="Gene3D" id="3.40.630.30">
    <property type="match status" value="1"/>
</dbReference>
<organism evidence="2 3">
    <name type="scientific">Roseibium aquae</name>
    <dbReference type="NCBI Taxonomy" id="1323746"/>
    <lineage>
        <taxon>Bacteria</taxon>
        <taxon>Pseudomonadati</taxon>
        <taxon>Pseudomonadota</taxon>
        <taxon>Alphaproteobacteria</taxon>
        <taxon>Hyphomicrobiales</taxon>
        <taxon>Stappiaceae</taxon>
        <taxon>Roseibium</taxon>
    </lineage>
</organism>
<feature type="domain" description="N-acetyltransferase" evidence="1">
    <location>
        <begin position="4"/>
        <end position="164"/>
    </location>
</feature>
<evidence type="ECO:0000259" key="1">
    <source>
        <dbReference type="PROSITE" id="PS51186"/>
    </source>
</evidence>
<dbReference type="EMBL" id="BMFA01000004">
    <property type="protein sequence ID" value="GGB44187.1"/>
    <property type="molecule type" value="Genomic_DNA"/>
</dbReference>
<dbReference type="PANTHER" id="PTHR43138">
    <property type="entry name" value="ACETYLTRANSFERASE, GNAT FAMILY"/>
    <property type="match status" value="1"/>
</dbReference>
<dbReference type="OrthoDB" id="9788300at2"/>
<dbReference type="PANTHER" id="PTHR43138:SF1">
    <property type="entry name" value="N-ACETYLTRANSFERASE ACA1"/>
    <property type="match status" value="1"/>
</dbReference>
<comment type="caution">
    <text evidence="2">The sequence shown here is derived from an EMBL/GenBank/DDBJ whole genome shotgun (WGS) entry which is preliminary data.</text>
</comment>
<dbReference type="CDD" id="cd04301">
    <property type="entry name" value="NAT_SF"/>
    <property type="match status" value="1"/>
</dbReference>
<reference evidence="2" key="1">
    <citation type="journal article" date="2014" name="Int. J. Syst. Evol. Microbiol.">
        <title>Complete genome sequence of Corynebacterium casei LMG S-19264T (=DSM 44701T), isolated from a smear-ripened cheese.</title>
        <authorList>
            <consortium name="US DOE Joint Genome Institute (JGI-PGF)"/>
            <person name="Walter F."/>
            <person name="Albersmeier A."/>
            <person name="Kalinowski J."/>
            <person name="Ruckert C."/>
        </authorList>
    </citation>
    <scope>NUCLEOTIDE SEQUENCE</scope>
    <source>
        <strain evidence="2">CGMCC 1.12426</strain>
    </source>
</reference>
<gene>
    <name evidence="2" type="ORF">GCM10011316_15250</name>
</gene>
<protein>
    <submittedName>
        <fullName evidence="2">Acetyltransferase</fullName>
    </submittedName>
</protein>
<accession>A0A916TGM6</accession>
<dbReference type="InterPro" id="IPR052742">
    <property type="entry name" value="Mito_N-acetyltransferase"/>
</dbReference>
<dbReference type="InterPro" id="IPR000182">
    <property type="entry name" value="GNAT_dom"/>
</dbReference>
<proteinExistence type="predicted"/>
<dbReference type="SUPFAM" id="SSF55729">
    <property type="entry name" value="Acyl-CoA N-acyltransferases (Nat)"/>
    <property type="match status" value="1"/>
</dbReference>
<reference evidence="2" key="2">
    <citation type="submission" date="2020-09" db="EMBL/GenBank/DDBJ databases">
        <authorList>
            <person name="Sun Q."/>
            <person name="Zhou Y."/>
        </authorList>
    </citation>
    <scope>NUCLEOTIDE SEQUENCE</scope>
    <source>
        <strain evidence="2">CGMCC 1.12426</strain>
    </source>
</reference>
<dbReference type="Proteomes" id="UP000605148">
    <property type="component" value="Unassembled WGS sequence"/>
</dbReference>
<name>A0A916TGM6_9HYPH</name>
<dbReference type="InterPro" id="IPR016181">
    <property type="entry name" value="Acyl_CoA_acyltransferase"/>
</dbReference>
<dbReference type="PROSITE" id="PS51186">
    <property type="entry name" value="GNAT"/>
    <property type="match status" value="1"/>
</dbReference>
<dbReference type="RefSeq" id="WP_150495743.1">
    <property type="nucleotide sequence ID" value="NZ_BMFA01000004.1"/>
</dbReference>
<dbReference type="Pfam" id="PF00583">
    <property type="entry name" value="Acetyltransf_1"/>
    <property type="match status" value="1"/>
</dbReference>
<dbReference type="AlphaFoldDB" id="A0A916TGM6"/>
<evidence type="ECO:0000313" key="2">
    <source>
        <dbReference type="EMBL" id="GGB44187.1"/>
    </source>
</evidence>
<sequence>MTDVSIRSAEEQDGDGLWAILQPVFAAGETYAIDPDIDRAGALAYWTGGKKKVFVAERGGGDLLGTYYLVRNQGGGGAHVCNCGFVTAASAQGMGIARLMLEHAFGAAKEGGFAAMQFNFVISANTRAINLWTRYGFDTVGRLPDAFFHPHEGYVDALVMYRKL</sequence>
<keyword evidence="3" id="KW-1185">Reference proteome</keyword>
<evidence type="ECO:0000313" key="3">
    <source>
        <dbReference type="Proteomes" id="UP000605148"/>
    </source>
</evidence>
<dbReference type="GO" id="GO:0016747">
    <property type="term" value="F:acyltransferase activity, transferring groups other than amino-acyl groups"/>
    <property type="evidence" value="ECO:0007669"/>
    <property type="project" value="InterPro"/>
</dbReference>